<protein>
    <recommendedName>
        <fullName evidence="3">WG repeat-containing protein</fullName>
    </recommendedName>
</protein>
<dbReference type="RefSeq" id="WP_278011563.1">
    <property type="nucleotide sequence ID" value="NZ_CP121112.1"/>
</dbReference>
<accession>A0ABV5HDV6</accession>
<evidence type="ECO:0000313" key="1">
    <source>
        <dbReference type="EMBL" id="MFB9109601.1"/>
    </source>
</evidence>
<organism evidence="1 2">
    <name type="scientific">Flavobacterium gyeonganense</name>
    <dbReference type="NCBI Taxonomy" id="1310418"/>
    <lineage>
        <taxon>Bacteria</taxon>
        <taxon>Pseudomonadati</taxon>
        <taxon>Bacteroidota</taxon>
        <taxon>Flavobacteriia</taxon>
        <taxon>Flavobacteriales</taxon>
        <taxon>Flavobacteriaceae</taxon>
        <taxon>Flavobacterium</taxon>
    </lineage>
</organism>
<proteinExistence type="predicted"/>
<keyword evidence="2" id="KW-1185">Reference proteome</keyword>
<comment type="caution">
    <text evidence="1">The sequence shown here is derived from an EMBL/GenBank/DDBJ whole genome shotgun (WGS) entry which is preliminary data.</text>
</comment>
<dbReference type="Proteomes" id="UP001589562">
    <property type="component" value="Unassembled WGS sequence"/>
</dbReference>
<gene>
    <name evidence="1" type="ORF">ACFFVK_13520</name>
</gene>
<dbReference type="EMBL" id="JBHMFE010000017">
    <property type="protein sequence ID" value="MFB9109601.1"/>
    <property type="molecule type" value="Genomic_DNA"/>
</dbReference>
<evidence type="ECO:0000313" key="2">
    <source>
        <dbReference type="Proteomes" id="UP001589562"/>
    </source>
</evidence>
<name>A0ABV5HDV6_9FLAO</name>
<sequence length="98" mass="11671">MKTFFILISFLFLTSADVIHKDTRLEIDSNGNIIGLPKEFNPAKFDWNKKKLRIKNREVIFPKCMNYYFAQNKNTKLNLSASWYYLIHGWDSKCAFRI</sequence>
<reference evidence="1 2" key="1">
    <citation type="submission" date="2024-09" db="EMBL/GenBank/DDBJ databases">
        <authorList>
            <person name="Sun Q."/>
            <person name="Mori K."/>
        </authorList>
    </citation>
    <scope>NUCLEOTIDE SEQUENCE [LARGE SCALE GENOMIC DNA]</scope>
    <source>
        <strain evidence="1 2">CECT 8365</strain>
    </source>
</reference>
<evidence type="ECO:0008006" key="3">
    <source>
        <dbReference type="Google" id="ProtNLM"/>
    </source>
</evidence>